<feature type="chain" id="PRO_5020573089" description="Fibronectin type-III domain-containing protein" evidence="1">
    <location>
        <begin position="22"/>
        <end position="280"/>
    </location>
</feature>
<name>A0A4Q1K7E7_9FLAO</name>
<reference evidence="3" key="1">
    <citation type="submission" date="2019-01" db="EMBL/GenBank/DDBJ databases">
        <title>Cytophagaceae bacterium strain CAR-16.</title>
        <authorList>
            <person name="Chen W.-M."/>
        </authorList>
    </citation>
    <scope>NUCLEOTIDE SEQUENCE [LARGE SCALE GENOMIC DNA]</scope>
    <source>
        <strain evidence="3">LLJ-11</strain>
    </source>
</reference>
<keyword evidence="3" id="KW-1185">Reference proteome</keyword>
<comment type="caution">
    <text evidence="2">The sequence shown here is derived from an EMBL/GenBank/DDBJ whole genome shotgun (WGS) entry which is preliminary data.</text>
</comment>
<dbReference type="OrthoDB" id="1376234at2"/>
<evidence type="ECO:0000313" key="3">
    <source>
        <dbReference type="Proteomes" id="UP000290283"/>
    </source>
</evidence>
<accession>A0A4Q1K7E7</accession>
<dbReference type="RefSeq" id="WP_129434810.1">
    <property type="nucleotide sequence ID" value="NZ_SBKO01000001.1"/>
</dbReference>
<dbReference type="Proteomes" id="UP000290283">
    <property type="component" value="Unassembled WGS sequence"/>
</dbReference>
<proteinExistence type="predicted"/>
<gene>
    <name evidence="2" type="ORF">EQG63_04390</name>
</gene>
<evidence type="ECO:0000256" key="1">
    <source>
        <dbReference type="SAM" id="SignalP"/>
    </source>
</evidence>
<evidence type="ECO:0000313" key="2">
    <source>
        <dbReference type="EMBL" id="RXR21184.1"/>
    </source>
</evidence>
<protein>
    <recommendedName>
        <fullName evidence="4">Fibronectin type-III domain-containing protein</fullName>
    </recommendedName>
</protein>
<dbReference type="AlphaFoldDB" id="A0A4Q1K7E7"/>
<dbReference type="EMBL" id="SBKO01000001">
    <property type="protein sequence ID" value="RXR21184.1"/>
    <property type="molecule type" value="Genomic_DNA"/>
</dbReference>
<keyword evidence="1" id="KW-0732">Signal</keyword>
<evidence type="ECO:0008006" key="4">
    <source>
        <dbReference type="Google" id="ProtNLM"/>
    </source>
</evidence>
<organism evidence="2 3">
    <name type="scientific">Flavobacterium amnicola</name>
    <dbReference type="NCBI Taxonomy" id="2506422"/>
    <lineage>
        <taxon>Bacteria</taxon>
        <taxon>Pseudomonadati</taxon>
        <taxon>Bacteroidota</taxon>
        <taxon>Flavobacteriia</taxon>
        <taxon>Flavobacteriales</taxon>
        <taxon>Flavobacteriaceae</taxon>
        <taxon>Flavobacterium</taxon>
    </lineage>
</organism>
<feature type="signal peptide" evidence="1">
    <location>
        <begin position="1"/>
        <end position="21"/>
    </location>
</feature>
<sequence>MKKIFVLLVFLNVLNSCSSGSDDATPVIPITPTNPINQGRDVPPPRSYTTYTSQNSVTLNGVIDNTNNQYQGPGTYKVGFVFRTGSATNTVDQQVIVVDSNVEYQYLDREYFKTNITGLTPNTKYFYTCYTENGTYKKDDWEEFTTSENPCTYAQNNYISINGTWQNVSPTIESSPICCSDGNFGIRFGSWPNIYEVNFNELNDGYPRTGQFFGVDYEFDITDYNQEVVKSSNQVLIGDESTPATKLFVNNNGTTLTVIFCNTTLRSGTVLNGKVSVAIP</sequence>